<dbReference type="AlphaFoldDB" id="A0A5N7CCW7"/>
<dbReference type="Proteomes" id="UP000326877">
    <property type="component" value="Unassembled WGS sequence"/>
</dbReference>
<feature type="compositionally biased region" description="Acidic residues" evidence="1">
    <location>
        <begin position="63"/>
        <end position="73"/>
    </location>
</feature>
<evidence type="ECO:0000313" key="3">
    <source>
        <dbReference type="EMBL" id="KAE8391578.1"/>
    </source>
</evidence>
<evidence type="ECO:0000256" key="1">
    <source>
        <dbReference type="SAM" id="MobiDB-lite"/>
    </source>
</evidence>
<feature type="domain" description="DUF7025" evidence="2">
    <location>
        <begin position="221"/>
        <end position="285"/>
    </location>
</feature>
<dbReference type="OrthoDB" id="10042665at2759"/>
<dbReference type="Pfam" id="PF22942">
    <property type="entry name" value="DUF7025"/>
    <property type="match status" value="1"/>
</dbReference>
<protein>
    <recommendedName>
        <fullName evidence="2">DUF7025 domain-containing protein</fullName>
    </recommendedName>
</protein>
<name>A0A5N7CCW7_PETAA</name>
<dbReference type="EMBL" id="ML735244">
    <property type="protein sequence ID" value="KAE8391578.1"/>
    <property type="molecule type" value="Genomic_DNA"/>
</dbReference>
<evidence type="ECO:0000259" key="2">
    <source>
        <dbReference type="Pfam" id="PF22942"/>
    </source>
</evidence>
<dbReference type="InterPro" id="IPR054289">
    <property type="entry name" value="DUF7025"/>
</dbReference>
<feature type="region of interest" description="Disordered" evidence="1">
    <location>
        <begin position="39"/>
        <end position="82"/>
    </location>
</feature>
<proteinExistence type="predicted"/>
<organism evidence="3">
    <name type="scientific">Petromyces alliaceus</name>
    <name type="common">Aspergillus alliaceus</name>
    <dbReference type="NCBI Taxonomy" id="209559"/>
    <lineage>
        <taxon>Eukaryota</taxon>
        <taxon>Fungi</taxon>
        <taxon>Dikarya</taxon>
        <taxon>Ascomycota</taxon>
        <taxon>Pezizomycotina</taxon>
        <taxon>Eurotiomycetes</taxon>
        <taxon>Eurotiomycetidae</taxon>
        <taxon>Eurotiales</taxon>
        <taxon>Aspergillaceae</taxon>
        <taxon>Aspergillus</taxon>
        <taxon>Aspergillus subgen. Circumdati</taxon>
    </lineage>
</organism>
<reference evidence="3" key="1">
    <citation type="submission" date="2019-04" db="EMBL/GenBank/DDBJ databases">
        <title>Friends and foes A comparative genomics studyof 23 Aspergillus species from section Flavi.</title>
        <authorList>
            <consortium name="DOE Joint Genome Institute"/>
            <person name="Kjaerbolling I."/>
            <person name="Vesth T."/>
            <person name="Frisvad J.C."/>
            <person name="Nybo J.L."/>
            <person name="Theobald S."/>
            <person name="Kildgaard S."/>
            <person name="Isbrandt T."/>
            <person name="Kuo A."/>
            <person name="Sato A."/>
            <person name="Lyhne E.K."/>
            <person name="Kogle M.E."/>
            <person name="Wiebenga A."/>
            <person name="Kun R.S."/>
            <person name="Lubbers R.J."/>
            <person name="Makela M.R."/>
            <person name="Barry K."/>
            <person name="Chovatia M."/>
            <person name="Clum A."/>
            <person name="Daum C."/>
            <person name="Haridas S."/>
            <person name="He G."/>
            <person name="LaButti K."/>
            <person name="Lipzen A."/>
            <person name="Mondo S."/>
            <person name="Riley R."/>
            <person name="Salamov A."/>
            <person name="Simmons B.A."/>
            <person name="Magnuson J.K."/>
            <person name="Henrissat B."/>
            <person name="Mortensen U.H."/>
            <person name="Larsen T.O."/>
            <person name="Devries R.P."/>
            <person name="Grigoriev I.V."/>
            <person name="Machida M."/>
            <person name="Baker S.E."/>
            <person name="Andersen M.R."/>
        </authorList>
    </citation>
    <scope>NUCLEOTIDE SEQUENCE [LARGE SCALE GENOMIC DNA]</scope>
    <source>
        <strain evidence="3">IBT 14317</strain>
    </source>
</reference>
<gene>
    <name evidence="3" type="ORF">BDV23DRAFT_182392</name>
</gene>
<sequence length="359" mass="40728">METTFAIEGTPRNDEVKLQVLQSIDACGLFRPKDVSVKDCTGLTGAEEPEAALTPARAPTPELEPEPEPEQSEVSEISAGDTPEDMQVSLCKIDYVYDKKLEKRMFLPYNPLRGAVEQDTSLPSDEHSKWVVVLRRVFCRYDQSLSEVCIDIKSPLVFSVLHKALRDMRATLDVEPSHPGRTTRYFDGKIAQDKGELCVEEHVNLLLRLVEEQYAPAISDIEHMFPKGTTTLNILREAFFPKDIIVDGIADTPRAYRVTKAEYRVDTYGKRYLHIKAVYIDYDDTVPAFSFEDKKFLSANIGDLEDITFNQEVFRQLVFPDPTKEIVRVMVQSHVNGVDFDDFTKDLFSICPPWVSGCC</sequence>
<accession>A0A5N7CCW7</accession>
<dbReference type="PANTHER" id="PTHR46411">
    <property type="entry name" value="FAMILY ATPASE, PUTATIVE-RELATED"/>
    <property type="match status" value="1"/>
</dbReference>
<dbReference type="PANTHER" id="PTHR46411:SF3">
    <property type="entry name" value="AAA+ ATPASE DOMAIN-CONTAINING PROTEIN"/>
    <property type="match status" value="1"/>
</dbReference>